<evidence type="ECO:0000256" key="1">
    <source>
        <dbReference type="SAM" id="MobiDB-lite"/>
    </source>
</evidence>
<reference evidence="3 4" key="1">
    <citation type="submission" date="2022-12" db="EMBL/GenBank/DDBJ databases">
        <title>Two new species, Stenotrophomonas aracearum and Stenotrophomonas oahuensis, isolated from Anthurium (Araceae family) in Hawaii.</title>
        <authorList>
            <person name="Chunag S.C."/>
            <person name="Dobhal S."/>
            <person name="Alvarez A."/>
            <person name="Arif M."/>
        </authorList>
    </citation>
    <scope>NUCLEOTIDE SEQUENCE [LARGE SCALE GENOMIC DNA]</scope>
    <source>
        <strain evidence="3 4">A5586</strain>
    </source>
</reference>
<evidence type="ECO:0000313" key="3">
    <source>
        <dbReference type="EMBL" id="WNH53583.1"/>
    </source>
</evidence>
<dbReference type="RefSeq" id="WP_311192726.1">
    <property type="nucleotide sequence ID" value="NZ_CP115541.1"/>
</dbReference>
<name>A0ABY9YS95_9GAMM</name>
<sequence>MRPLTALCLPLLLVATAPALAAQDGSSVRVYRCVGSNGAVSLQDAPCRDGRQEVREMQRPRDPPPRTVRSDQPAPAPATPAPQREVRYVHVQPPQPMYECFRDDGSRYVSETNEGNPRWVPVWTSAYLPYRGGGVRPGPGPRPLPPVMPMGSGSVSSSGGSLSVSGGGSGVRGSVNIGSGSTSWHRESSGYPGTYTDVVVPGGNVLVRDQCHALPTGEVCSILRDRRWELDRRYNSALQSERAEITREQRGIDARLERDCR</sequence>
<dbReference type="Proteomes" id="UP001302072">
    <property type="component" value="Chromosome"/>
</dbReference>
<feature type="compositionally biased region" description="Basic and acidic residues" evidence="1">
    <location>
        <begin position="46"/>
        <end position="64"/>
    </location>
</feature>
<gene>
    <name evidence="3" type="ORF">PDM29_04695</name>
</gene>
<feature type="signal peptide" evidence="2">
    <location>
        <begin position="1"/>
        <end position="21"/>
    </location>
</feature>
<evidence type="ECO:0000313" key="4">
    <source>
        <dbReference type="Proteomes" id="UP001302072"/>
    </source>
</evidence>
<accession>A0ABY9YS95</accession>
<protein>
    <submittedName>
        <fullName evidence="3">DUF4124 domain-containing protein</fullName>
    </submittedName>
</protein>
<feature type="chain" id="PRO_5046370109" evidence="2">
    <location>
        <begin position="22"/>
        <end position="261"/>
    </location>
</feature>
<keyword evidence="2" id="KW-0732">Signal</keyword>
<dbReference type="EMBL" id="CP115541">
    <property type="protein sequence ID" value="WNH53583.1"/>
    <property type="molecule type" value="Genomic_DNA"/>
</dbReference>
<feature type="region of interest" description="Disordered" evidence="1">
    <location>
        <begin position="44"/>
        <end position="83"/>
    </location>
</feature>
<evidence type="ECO:0000256" key="2">
    <source>
        <dbReference type="SAM" id="SignalP"/>
    </source>
</evidence>
<keyword evidence="4" id="KW-1185">Reference proteome</keyword>
<proteinExistence type="predicted"/>
<organism evidence="3 4">
    <name type="scientific">Stenotrophomonas oahuensis</name>
    <dbReference type="NCBI Taxonomy" id="3003271"/>
    <lineage>
        <taxon>Bacteria</taxon>
        <taxon>Pseudomonadati</taxon>
        <taxon>Pseudomonadota</taxon>
        <taxon>Gammaproteobacteria</taxon>
        <taxon>Lysobacterales</taxon>
        <taxon>Lysobacteraceae</taxon>
        <taxon>Stenotrophomonas</taxon>
    </lineage>
</organism>